<dbReference type="Pfam" id="PF01336">
    <property type="entry name" value="tRNA_anti-codon"/>
    <property type="match status" value="1"/>
</dbReference>
<evidence type="ECO:0000256" key="1">
    <source>
        <dbReference type="ARBA" id="ARBA00023125"/>
    </source>
</evidence>
<feature type="region of interest" description="Disordered" evidence="2">
    <location>
        <begin position="170"/>
        <end position="189"/>
    </location>
</feature>
<feature type="region of interest" description="Disordered" evidence="2">
    <location>
        <begin position="139"/>
        <end position="165"/>
    </location>
</feature>
<evidence type="ECO:0000259" key="3">
    <source>
        <dbReference type="Pfam" id="PF01336"/>
    </source>
</evidence>
<dbReference type="Gene3D" id="2.40.50.140">
    <property type="entry name" value="Nucleic acid-binding proteins"/>
    <property type="match status" value="1"/>
</dbReference>
<dbReference type="InterPro" id="IPR012340">
    <property type="entry name" value="NA-bd_OB-fold"/>
</dbReference>
<dbReference type="PANTHER" id="PTHR13989:SF16">
    <property type="entry name" value="REPLICATION PROTEIN A2"/>
    <property type="match status" value="1"/>
</dbReference>
<feature type="compositionally biased region" description="Basic and acidic residues" evidence="2">
    <location>
        <begin position="139"/>
        <end position="148"/>
    </location>
</feature>
<keyword evidence="1" id="KW-0238">DNA-binding</keyword>
<dbReference type="Proteomes" id="UP000070373">
    <property type="component" value="Unassembled WGS sequence"/>
</dbReference>
<proteinExistence type="predicted"/>
<dbReference type="EMBL" id="LHXN01000077">
    <property type="protein sequence ID" value="KXA92121.1"/>
    <property type="molecule type" value="Genomic_DNA"/>
</dbReference>
<dbReference type="InterPro" id="IPR040260">
    <property type="entry name" value="RFA2-like"/>
</dbReference>
<dbReference type="PANTHER" id="PTHR13989">
    <property type="entry name" value="REPLICATION PROTEIN A-RELATED"/>
    <property type="match status" value="1"/>
</dbReference>
<dbReference type="SUPFAM" id="SSF50249">
    <property type="entry name" value="Nucleic acid-binding proteins"/>
    <property type="match status" value="1"/>
</dbReference>
<dbReference type="InterPro" id="IPR004365">
    <property type="entry name" value="NA-bd_OB_tRNA"/>
</dbReference>
<feature type="domain" description="OB" evidence="3">
    <location>
        <begin position="49"/>
        <end position="111"/>
    </location>
</feature>
<protein>
    <recommendedName>
        <fullName evidence="3">OB domain-containing protein</fullName>
    </recommendedName>
</protein>
<feature type="compositionally biased region" description="Acidic residues" evidence="2">
    <location>
        <begin position="170"/>
        <end position="185"/>
    </location>
</feature>
<sequence>MRSTAHKVKIEDLVNGDYVHSPEGEPNHLVTPWNQEVLRVNLVATVVDDFIRDDGGYATLTLDDGTGTIRAKGWSEGAEELEKFEVGDLVTVVGKVREYEGEIHLVPEVIREMENPNWELVQELEILENRRKMLKEGVRPKFEKESEKGPQTLEISQPSEQESEEIGIVEELGESSGSEEEPEVSEDLKDNLLLALDKLEGEDGATLEDLSAEVDMSYSETEEALGVLLNEDKVYEPVAGRFKRLG</sequence>
<comment type="caution">
    <text evidence="4">The sequence shown here is derived from an EMBL/GenBank/DDBJ whole genome shotgun (WGS) entry which is preliminary data.</text>
</comment>
<reference evidence="4 5" key="1">
    <citation type="journal article" date="2016" name="Sci. Rep.">
        <title>Metabolic traits of an uncultured archaeal lineage -MSBL1- from brine pools of the Red Sea.</title>
        <authorList>
            <person name="Mwirichia R."/>
            <person name="Alam I."/>
            <person name="Rashid M."/>
            <person name="Vinu M."/>
            <person name="Ba-Alawi W."/>
            <person name="Anthony Kamau A."/>
            <person name="Kamanda Ngugi D."/>
            <person name="Goker M."/>
            <person name="Klenk H.P."/>
            <person name="Bajic V."/>
            <person name="Stingl U."/>
        </authorList>
    </citation>
    <scope>NUCLEOTIDE SEQUENCE [LARGE SCALE GENOMIC DNA]</scope>
    <source>
        <strain evidence="4">SCGC-AAA259E17</strain>
    </source>
</reference>
<organism evidence="4 5">
    <name type="scientific">candidate division MSBL1 archaeon SCGC-AAA259E17</name>
    <dbReference type="NCBI Taxonomy" id="1698263"/>
    <lineage>
        <taxon>Archaea</taxon>
        <taxon>Methanobacteriati</taxon>
        <taxon>Methanobacteriota</taxon>
        <taxon>candidate division MSBL1</taxon>
    </lineage>
</organism>
<gene>
    <name evidence="4" type="ORF">AKJ64_03985</name>
</gene>
<evidence type="ECO:0000313" key="4">
    <source>
        <dbReference type="EMBL" id="KXA92121.1"/>
    </source>
</evidence>
<dbReference type="AlphaFoldDB" id="A0A133UD41"/>
<evidence type="ECO:0000256" key="2">
    <source>
        <dbReference type="SAM" id="MobiDB-lite"/>
    </source>
</evidence>
<accession>A0A133UD41</accession>
<evidence type="ECO:0000313" key="5">
    <source>
        <dbReference type="Proteomes" id="UP000070373"/>
    </source>
</evidence>
<name>A0A133UD41_9EURY</name>
<dbReference type="GO" id="GO:0003677">
    <property type="term" value="F:DNA binding"/>
    <property type="evidence" value="ECO:0007669"/>
    <property type="project" value="UniProtKB-KW"/>
</dbReference>
<keyword evidence="5" id="KW-1185">Reference proteome</keyword>